<gene>
    <name evidence="2" type="ORF">DGYR_LOCUS3072</name>
</gene>
<proteinExistence type="predicted"/>
<dbReference type="Proteomes" id="UP000549394">
    <property type="component" value="Unassembled WGS sequence"/>
</dbReference>
<evidence type="ECO:0000256" key="1">
    <source>
        <dbReference type="SAM" id="MobiDB-lite"/>
    </source>
</evidence>
<comment type="caution">
    <text evidence="2">The sequence shown here is derived from an EMBL/GenBank/DDBJ whole genome shotgun (WGS) entry which is preliminary data.</text>
</comment>
<dbReference type="AlphaFoldDB" id="A0A7I8VEQ7"/>
<evidence type="ECO:0000313" key="2">
    <source>
        <dbReference type="EMBL" id="CAD5114201.1"/>
    </source>
</evidence>
<feature type="region of interest" description="Disordered" evidence="1">
    <location>
        <begin position="267"/>
        <end position="363"/>
    </location>
</feature>
<dbReference type="EMBL" id="CAJFCJ010000005">
    <property type="protein sequence ID" value="CAD5114201.1"/>
    <property type="molecule type" value="Genomic_DNA"/>
</dbReference>
<keyword evidence="3" id="KW-1185">Reference proteome</keyword>
<sequence length="435" mass="50233">MKNVIGSFKDGFLSSTQELNRTEAENKSILEQSLSVFVEKYEQVLLRSYKNLQDSILCKQSNGCLRNEAVNQKVKNEDELKDLVIKLYDDCVQLKSNEINCARDIISVTLKFFSEYFANIEFYERSQMYLRSNLIKPLEQLRQSCTIFEYRLQIMILLETITIKKIEKPNECILRDECCQIIRLVESICFREPPESFQILLKTLIENYGTVIPQYIAFIFEEIGQPVPEKLLALPSSPNDFLSDTSPPPSSSTIGSETAFFSDQCISSHDSKSSKNLPNHKRSFTASSHHVVKLPVSKLSRSQSVRQNRLTTPKKRLKHNPQNYKTPPRRQPVLKTKSVKETPLRKQKSGSVKRQQRSRLVATPEARRVKCIEESPILGDETKRNLLEKRFSAPTNLSKRQLFSPVKTSNRFDLPQTQEPAKRIENVRRMRNIVI</sequence>
<accession>A0A7I8VEQ7</accession>
<feature type="compositionally biased region" description="Polar residues" evidence="1">
    <location>
        <begin position="299"/>
        <end position="311"/>
    </location>
</feature>
<organism evidence="2 3">
    <name type="scientific">Dimorphilus gyrociliatus</name>
    <dbReference type="NCBI Taxonomy" id="2664684"/>
    <lineage>
        <taxon>Eukaryota</taxon>
        <taxon>Metazoa</taxon>
        <taxon>Spiralia</taxon>
        <taxon>Lophotrochozoa</taxon>
        <taxon>Annelida</taxon>
        <taxon>Polychaeta</taxon>
        <taxon>Polychaeta incertae sedis</taxon>
        <taxon>Dinophilidae</taxon>
        <taxon>Dimorphilus</taxon>
    </lineage>
</organism>
<reference evidence="2 3" key="1">
    <citation type="submission" date="2020-08" db="EMBL/GenBank/DDBJ databases">
        <authorList>
            <person name="Hejnol A."/>
        </authorList>
    </citation>
    <scope>NUCLEOTIDE SEQUENCE [LARGE SCALE GENOMIC DNA]</scope>
</reference>
<protein>
    <submittedName>
        <fullName evidence="2">DgyrCDS3343</fullName>
    </submittedName>
</protein>
<evidence type="ECO:0000313" key="3">
    <source>
        <dbReference type="Proteomes" id="UP000549394"/>
    </source>
</evidence>
<name>A0A7I8VEQ7_9ANNE</name>